<dbReference type="InterPro" id="IPR032465">
    <property type="entry name" value="ACMSD"/>
</dbReference>
<protein>
    <submittedName>
        <fullName evidence="3">Amidohydrolase</fullName>
    </submittedName>
</protein>
<dbReference type="InterPro" id="IPR006680">
    <property type="entry name" value="Amidohydro-rel"/>
</dbReference>
<evidence type="ECO:0000313" key="6">
    <source>
        <dbReference type="Proteomes" id="UP000295685"/>
    </source>
</evidence>
<accession>A0A4R8SAG6</accession>
<evidence type="ECO:0000313" key="5">
    <source>
        <dbReference type="Proteomes" id="UP000294844"/>
    </source>
</evidence>
<feature type="domain" description="Amidohydrolase-related" evidence="2">
    <location>
        <begin position="7"/>
        <end position="294"/>
    </location>
</feature>
<dbReference type="OrthoDB" id="149172at2"/>
<dbReference type="InterPro" id="IPR032466">
    <property type="entry name" value="Metal_Hydrolase"/>
</dbReference>
<keyword evidence="1" id="KW-0456">Lyase</keyword>
<organism evidence="3 6">
    <name type="scientific">Mycobacteroides salmoniphilum</name>
    <dbReference type="NCBI Taxonomy" id="404941"/>
    <lineage>
        <taxon>Bacteria</taxon>
        <taxon>Bacillati</taxon>
        <taxon>Actinomycetota</taxon>
        <taxon>Actinomycetes</taxon>
        <taxon>Mycobacteriales</taxon>
        <taxon>Mycobacteriaceae</taxon>
        <taxon>Mycobacteroides</taxon>
    </lineage>
</organism>
<dbReference type="AlphaFoldDB" id="A0A4R8SAG6"/>
<dbReference type="Proteomes" id="UP000295685">
    <property type="component" value="Unassembled WGS sequence"/>
</dbReference>
<evidence type="ECO:0000313" key="4">
    <source>
        <dbReference type="EMBL" id="TEA00293.1"/>
    </source>
</evidence>
<dbReference type="GO" id="GO:0016831">
    <property type="term" value="F:carboxy-lyase activity"/>
    <property type="evidence" value="ECO:0007669"/>
    <property type="project" value="InterPro"/>
</dbReference>
<evidence type="ECO:0000259" key="2">
    <source>
        <dbReference type="Pfam" id="PF04909"/>
    </source>
</evidence>
<dbReference type="RefSeq" id="WP_134149763.1">
    <property type="nucleotide sequence ID" value="NZ_PECK01000012.1"/>
</dbReference>
<sequence>MSNPPLIDVHHHALPVVYTAALAQHGVTEAIPGQEFPAWSPELSLRFMDAHNIQKAYLSVTAPGFAGLTGREAIQLAHDVNAWLATLSSESTGRFGAFAMIPLDSPDTAYAAAVTAIEDMQLDGVGLYTSTAGQYLGSSDLDPLWEYLEAQQIPVFIHPVVGSGEVPSFGLPASILEFPIETARAVASFLFSGRLDRFSNLKLIFTHAGGALPILLHRLSLRCSVDPALAARPPIDLMASIGRLYFDLAMSAAPGNLEALRSLISADQLLFGSDFPLQDEFYAGENADVVYSMDLARNTTANAHAVFARHPVSLSAAAPCRGE</sequence>
<dbReference type="GO" id="GO:0005737">
    <property type="term" value="C:cytoplasm"/>
    <property type="evidence" value="ECO:0007669"/>
    <property type="project" value="TreeGrafter"/>
</dbReference>
<dbReference type="GO" id="GO:0016787">
    <property type="term" value="F:hydrolase activity"/>
    <property type="evidence" value="ECO:0007669"/>
    <property type="project" value="UniProtKB-KW"/>
</dbReference>
<proteinExistence type="predicted"/>
<evidence type="ECO:0000313" key="3">
    <source>
        <dbReference type="EMBL" id="TDZ90327.1"/>
    </source>
</evidence>
<dbReference type="PANTHER" id="PTHR21240">
    <property type="entry name" value="2-AMINO-3-CARBOXYLMUCONATE-6-SEMIALDEHYDE DECARBOXYLASE"/>
    <property type="match status" value="1"/>
</dbReference>
<evidence type="ECO:0000256" key="1">
    <source>
        <dbReference type="ARBA" id="ARBA00023239"/>
    </source>
</evidence>
<comment type="caution">
    <text evidence="3">The sequence shown here is derived from an EMBL/GenBank/DDBJ whole genome shotgun (WGS) entry which is preliminary data.</text>
</comment>
<dbReference type="EMBL" id="PECK01000012">
    <property type="protein sequence ID" value="TDZ90327.1"/>
    <property type="molecule type" value="Genomic_DNA"/>
</dbReference>
<dbReference type="GO" id="GO:0019748">
    <property type="term" value="P:secondary metabolic process"/>
    <property type="evidence" value="ECO:0007669"/>
    <property type="project" value="TreeGrafter"/>
</dbReference>
<dbReference type="PANTHER" id="PTHR21240:SF28">
    <property type="entry name" value="ISO-OROTATE DECARBOXYLASE (EUROFUNG)"/>
    <property type="match status" value="1"/>
</dbReference>
<gene>
    <name evidence="4" type="ORF">CCUG60883_04976</name>
    <name evidence="3" type="ORF">CCUG60885_04973</name>
</gene>
<dbReference type="Gene3D" id="3.20.20.140">
    <property type="entry name" value="Metal-dependent hydrolases"/>
    <property type="match status" value="1"/>
</dbReference>
<dbReference type="EMBL" id="PECM01000015">
    <property type="protein sequence ID" value="TEA00293.1"/>
    <property type="molecule type" value="Genomic_DNA"/>
</dbReference>
<keyword evidence="3" id="KW-0378">Hydrolase</keyword>
<reference evidence="5 6" key="1">
    <citation type="journal article" date="2019" name="Sci. Rep.">
        <title>Extended insight into the Mycobacterium chelonae-abscessus complex through whole genome sequencing of Mycobacterium salmoniphilum outbreak and Mycobacterium salmoniphilum-like strains.</title>
        <authorList>
            <person name="Behra P.R.K."/>
            <person name="Das S."/>
            <person name="Pettersson B.M.F."/>
            <person name="Shirreff L."/>
            <person name="DuCote T."/>
            <person name="Jacobsson K.G."/>
            <person name="Ennis D.G."/>
            <person name="Kirsebom L.A."/>
        </authorList>
    </citation>
    <scope>NUCLEOTIDE SEQUENCE [LARGE SCALE GENOMIC DNA]</scope>
    <source>
        <strain evidence="4 5">CCUG 60883</strain>
        <strain evidence="3 6">CCUG 60885</strain>
    </source>
</reference>
<dbReference type="Pfam" id="PF04909">
    <property type="entry name" value="Amidohydro_2"/>
    <property type="match status" value="1"/>
</dbReference>
<dbReference type="SUPFAM" id="SSF51556">
    <property type="entry name" value="Metallo-dependent hydrolases"/>
    <property type="match status" value="1"/>
</dbReference>
<keyword evidence="5" id="KW-1185">Reference proteome</keyword>
<name>A0A4R8SAG6_9MYCO</name>
<dbReference type="Proteomes" id="UP000294844">
    <property type="component" value="Unassembled WGS sequence"/>
</dbReference>